<dbReference type="OrthoDB" id="8399at10239"/>
<dbReference type="GO" id="GO:1904047">
    <property type="term" value="F:S-adenosyl-L-methionine binding"/>
    <property type="evidence" value="ECO:0007669"/>
    <property type="project" value="TreeGrafter"/>
</dbReference>
<dbReference type="InterPro" id="IPR029063">
    <property type="entry name" value="SAM-dependent_MTases_sf"/>
</dbReference>
<dbReference type="InterPro" id="IPR012327">
    <property type="entry name" value="MeTrfase_D12"/>
</dbReference>
<dbReference type="GO" id="GO:0006298">
    <property type="term" value="P:mismatch repair"/>
    <property type="evidence" value="ECO:0007669"/>
    <property type="project" value="TreeGrafter"/>
</dbReference>
<protein>
    <recommendedName>
        <fullName evidence="1">site-specific DNA-methyltransferase (adenine-specific)</fullName>
        <ecNumber evidence="1">2.1.1.72</ecNumber>
    </recommendedName>
</protein>
<keyword evidence="4" id="KW-0949">S-adenosyl-L-methionine</keyword>
<dbReference type="EC" id="2.1.1.72" evidence="1"/>
<dbReference type="Gene3D" id="3.40.50.150">
    <property type="entry name" value="Vaccinia Virus protein VP39"/>
    <property type="match status" value="2"/>
</dbReference>
<keyword evidence="3" id="KW-0808">Transferase</keyword>
<dbReference type="GeneID" id="16880891"/>
<dbReference type="RefSeq" id="YP_008241728.1">
    <property type="nucleotide sequence ID" value="NC_021799.1"/>
</dbReference>
<organism evidence="6 7">
    <name type="scientific">Cellulophaga phage phi19:1</name>
    <dbReference type="NCBI Taxonomy" id="1327970"/>
    <lineage>
        <taxon>Viruses</taxon>
        <taxon>Duplodnaviria</taxon>
        <taxon>Heunggongvirae</taxon>
        <taxon>Uroviricota</taxon>
        <taxon>Caudoviricetes</taxon>
        <taxon>Assiduviridae</taxon>
        <taxon>Cellubavirus</taxon>
        <taxon>Cellubavirus phi19una</taxon>
    </lineage>
</organism>
<dbReference type="PROSITE" id="PS00092">
    <property type="entry name" value="N6_MTASE"/>
    <property type="match status" value="1"/>
</dbReference>
<dbReference type="EMBL" id="KC821607">
    <property type="protein sequence ID" value="AGO47325.1"/>
    <property type="molecule type" value="Genomic_DNA"/>
</dbReference>
<keyword evidence="7" id="KW-1185">Reference proteome</keyword>
<evidence type="ECO:0000313" key="6">
    <source>
        <dbReference type="EMBL" id="AGO47325.1"/>
    </source>
</evidence>
<evidence type="ECO:0000256" key="4">
    <source>
        <dbReference type="ARBA" id="ARBA00022691"/>
    </source>
</evidence>
<evidence type="ECO:0000313" key="7">
    <source>
        <dbReference type="Proteomes" id="UP000014730"/>
    </source>
</evidence>
<reference evidence="6 7" key="1">
    <citation type="journal article" date="2013" name="Proc. Natl. Acad. Sci. U.S.A.">
        <title>Twelve previously unknown phage genera are ubiquitous in global oceans.</title>
        <authorList>
            <person name="Holmfeldt K."/>
            <person name="Solonenko N."/>
            <person name="Shah M."/>
            <person name="Corrier K."/>
            <person name="Riemann L."/>
            <person name="Verberkmoes N.C."/>
            <person name="Sullivan M.B."/>
        </authorList>
    </citation>
    <scope>NUCLEOTIDE SEQUENCE [LARGE SCALE GENOMIC DNA]</scope>
    <source>
        <strain evidence="6">Phi19:1</strain>
    </source>
</reference>
<reference evidence="7" key="2">
    <citation type="submission" date="2013-03" db="EMBL/GenBank/DDBJ databases">
        <title>The Cellulophaga phages: a novel, diverse, and globally ubiquitous model system.</title>
        <authorList>
            <person name="Holmfeldt K."/>
            <person name="Solonenko N."/>
            <person name="Shah M."/>
            <person name="Corrier K."/>
            <person name="Riemann L."/>
            <person name="VerBerkmoes N.C."/>
            <person name="Sullivan M.B."/>
        </authorList>
    </citation>
    <scope>NUCLEOTIDE SEQUENCE [LARGE SCALE GENOMIC DNA]</scope>
</reference>
<dbReference type="GO" id="GO:0032259">
    <property type="term" value="P:methylation"/>
    <property type="evidence" value="ECO:0007669"/>
    <property type="project" value="UniProtKB-KW"/>
</dbReference>
<dbReference type="GO" id="GO:0009007">
    <property type="term" value="F:site-specific DNA-methyltransferase (adenine-specific) activity"/>
    <property type="evidence" value="ECO:0007669"/>
    <property type="project" value="UniProtKB-EC"/>
</dbReference>
<sequence>MKYMGSKNRFAKELLPIILKDRTKGQYYVEPFAGGMNLIDKVEGNRIASDIHTELIEMWKAIVYDKWMPDFFVSKEDYKHARSNKIEYDSKTLGWIGFGCSFSGDYFNGGCAGVVKTKEGKIRNYQNESKKNMLKQAPKLEGVKFFNKNYYDLEIPENSIIYCDPPYKNTTKYVDRTDFNHILFWDWVRTKSKQGHKVYVSEYNAPSDFVCVWQKDTKSQLSANGVSGGNKISTERLFIYCE</sequence>
<proteinExistence type="predicted"/>
<comment type="catalytic activity">
    <reaction evidence="5">
        <text>a 2'-deoxyadenosine in DNA + S-adenosyl-L-methionine = an N(6)-methyl-2'-deoxyadenosine in DNA + S-adenosyl-L-homocysteine + H(+)</text>
        <dbReference type="Rhea" id="RHEA:15197"/>
        <dbReference type="Rhea" id="RHEA-COMP:12418"/>
        <dbReference type="Rhea" id="RHEA-COMP:12419"/>
        <dbReference type="ChEBI" id="CHEBI:15378"/>
        <dbReference type="ChEBI" id="CHEBI:57856"/>
        <dbReference type="ChEBI" id="CHEBI:59789"/>
        <dbReference type="ChEBI" id="CHEBI:90615"/>
        <dbReference type="ChEBI" id="CHEBI:90616"/>
        <dbReference type="EC" id="2.1.1.72"/>
    </reaction>
</comment>
<dbReference type="SUPFAM" id="SSF53335">
    <property type="entry name" value="S-adenosyl-L-methionine-dependent methyltransferases"/>
    <property type="match status" value="1"/>
</dbReference>
<dbReference type="GO" id="GO:0009307">
    <property type="term" value="P:DNA restriction-modification system"/>
    <property type="evidence" value="ECO:0007669"/>
    <property type="project" value="InterPro"/>
</dbReference>
<dbReference type="GO" id="GO:0043565">
    <property type="term" value="F:sequence-specific DNA binding"/>
    <property type="evidence" value="ECO:0007669"/>
    <property type="project" value="TreeGrafter"/>
</dbReference>
<name>R9ZXR7_9CAUD</name>
<dbReference type="PRINTS" id="PR00505">
    <property type="entry name" value="D12N6MTFRASE"/>
</dbReference>
<evidence type="ECO:0000256" key="1">
    <source>
        <dbReference type="ARBA" id="ARBA00011900"/>
    </source>
</evidence>
<dbReference type="KEGG" id="vg:16880891"/>
<accession>R9ZXR7</accession>
<dbReference type="PANTHER" id="PTHR30481">
    <property type="entry name" value="DNA ADENINE METHYLASE"/>
    <property type="match status" value="1"/>
</dbReference>
<keyword evidence="2 6" id="KW-0489">Methyltransferase</keyword>
<dbReference type="Proteomes" id="UP000014730">
    <property type="component" value="Segment"/>
</dbReference>
<dbReference type="Pfam" id="PF02086">
    <property type="entry name" value="MethyltransfD12"/>
    <property type="match status" value="2"/>
</dbReference>
<gene>
    <name evidence="6" type="ORF">Phi19:1_gp035</name>
</gene>
<dbReference type="InterPro" id="IPR002052">
    <property type="entry name" value="DNA_methylase_N6_adenine_CS"/>
</dbReference>
<evidence type="ECO:0000256" key="5">
    <source>
        <dbReference type="ARBA" id="ARBA00047942"/>
    </source>
</evidence>
<evidence type="ECO:0000256" key="2">
    <source>
        <dbReference type="ARBA" id="ARBA00022603"/>
    </source>
</evidence>
<evidence type="ECO:0000256" key="3">
    <source>
        <dbReference type="ARBA" id="ARBA00022679"/>
    </source>
</evidence>